<keyword evidence="2" id="KW-1185">Reference proteome</keyword>
<name>A0ABW5FK20_9PSEU</name>
<reference evidence="2" key="1">
    <citation type="journal article" date="2019" name="Int. J. Syst. Evol. Microbiol.">
        <title>The Global Catalogue of Microorganisms (GCM) 10K type strain sequencing project: providing services to taxonomists for standard genome sequencing and annotation.</title>
        <authorList>
            <consortium name="The Broad Institute Genomics Platform"/>
            <consortium name="The Broad Institute Genome Sequencing Center for Infectious Disease"/>
            <person name="Wu L."/>
            <person name="Ma J."/>
        </authorList>
    </citation>
    <scope>NUCLEOTIDE SEQUENCE [LARGE SCALE GENOMIC DNA]</scope>
    <source>
        <strain evidence="2">CGMCC 4.7645</strain>
    </source>
</reference>
<dbReference type="Gene3D" id="3.40.50.150">
    <property type="entry name" value="Vaccinia Virus protein VP39"/>
    <property type="match status" value="1"/>
</dbReference>
<proteinExistence type="predicted"/>
<organism evidence="1 2">
    <name type="scientific">Amycolatopsis pigmentata</name>
    <dbReference type="NCBI Taxonomy" id="450801"/>
    <lineage>
        <taxon>Bacteria</taxon>
        <taxon>Bacillati</taxon>
        <taxon>Actinomycetota</taxon>
        <taxon>Actinomycetes</taxon>
        <taxon>Pseudonocardiales</taxon>
        <taxon>Pseudonocardiaceae</taxon>
        <taxon>Amycolatopsis</taxon>
    </lineage>
</organism>
<gene>
    <name evidence="1" type="ORF">ACFSXZ_00430</name>
</gene>
<dbReference type="SUPFAM" id="SSF53335">
    <property type="entry name" value="S-adenosyl-L-methionine-dependent methyltransferases"/>
    <property type="match status" value="1"/>
</dbReference>
<dbReference type="RefSeq" id="WP_378259994.1">
    <property type="nucleotide sequence ID" value="NZ_JBHUKR010000001.1"/>
</dbReference>
<dbReference type="EMBL" id="JBHUKR010000001">
    <property type="protein sequence ID" value="MFD2414794.1"/>
    <property type="molecule type" value="Genomic_DNA"/>
</dbReference>
<evidence type="ECO:0000313" key="2">
    <source>
        <dbReference type="Proteomes" id="UP001597417"/>
    </source>
</evidence>
<dbReference type="InterPro" id="IPR029063">
    <property type="entry name" value="SAM-dependent_MTases_sf"/>
</dbReference>
<evidence type="ECO:0000313" key="1">
    <source>
        <dbReference type="EMBL" id="MFD2414794.1"/>
    </source>
</evidence>
<sequence length="129" mass="14144">MADCFSSSVLSLCGGDLDEMFGRRKAVLRRGGTFRNERARARFASRPGTRYVSEDIFGWGDARPLSTLVTAAEDAGFSIISVDDLTGLRVLARYQEESGIADADKFRELAAEGQKAIREVVALPRRQLG</sequence>
<comment type="caution">
    <text evidence="1">The sequence shown here is derived from an EMBL/GenBank/DDBJ whole genome shotgun (WGS) entry which is preliminary data.</text>
</comment>
<dbReference type="Proteomes" id="UP001597417">
    <property type="component" value="Unassembled WGS sequence"/>
</dbReference>
<accession>A0ABW5FK20</accession>
<protein>
    <submittedName>
        <fullName evidence="1">Uncharacterized protein</fullName>
    </submittedName>
</protein>